<dbReference type="SMART" id="SM01321">
    <property type="entry name" value="Y1_Tnp"/>
    <property type="match status" value="1"/>
</dbReference>
<dbReference type="PANTHER" id="PTHR34322:SF2">
    <property type="entry name" value="TRANSPOSASE IS200-LIKE DOMAIN-CONTAINING PROTEIN"/>
    <property type="match status" value="1"/>
</dbReference>
<evidence type="ECO:0000313" key="2">
    <source>
        <dbReference type="EMBL" id="OGI38523.1"/>
    </source>
</evidence>
<dbReference type="STRING" id="1817756.A2140_07365"/>
<protein>
    <submittedName>
        <fullName evidence="2">Transposase</fullName>
    </submittedName>
</protein>
<feature type="domain" description="Transposase IS200-like" evidence="1">
    <location>
        <begin position="9"/>
        <end position="124"/>
    </location>
</feature>
<gene>
    <name evidence="2" type="ORF">A2140_07365</name>
</gene>
<accession>A0A1F6T066</accession>
<evidence type="ECO:0000313" key="3">
    <source>
        <dbReference type="Proteomes" id="UP000178379"/>
    </source>
</evidence>
<reference evidence="2 3" key="1">
    <citation type="journal article" date="2016" name="Nat. Commun.">
        <title>Thousands of microbial genomes shed light on interconnected biogeochemical processes in an aquifer system.</title>
        <authorList>
            <person name="Anantharaman K."/>
            <person name="Brown C.T."/>
            <person name="Hug L.A."/>
            <person name="Sharon I."/>
            <person name="Castelle C.J."/>
            <person name="Probst A.J."/>
            <person name="Thomas B.C."/>
            <person name="Singh A."/>
            <person name="Wilkins M.J."/>
            <person name="Karaoz U."/>
            <person name="Brodie E.L."/>
            <person name="Williams K.H."/>
            <person name="Hubbard S.S."/>
            <person name="Banfield J.F."/>
        </authorList>
    </citation>
    <scope>NUCLEOTIDE SEQUENCE [LARGE SCALE GENOMIC DNA]</scope>
</reference>
<dbReference type="Proteomes" id="UP000178379">
    <property type="component" value="Unassembled WGS sequence"/>
</dbReference>
<comment type="caution">
    <text evidence="2">The sequence shown here is derived from an EMBL/GenBank/DDBJ whole genome shotgun (WGS) entry which is preliminary data.</text>
</comment>
<organism evidence="2 3">
    <name type="scientific">Candidatus Muproteobacteria bacterium RBG_16_62_13</name>
    <dbReference type="NCBI Taxonomy" id="1817756"/>
    <lineage>
        <taxon>Bacteria</taxon>
        <taxon>Pseudomonadati</taxon>
        <taxon>Pseudomonadota</taxon>
        <taxon>Candidatus Muproteobacteria</taxon>
    </lineage>
</organism>
<dbReference type="GO" id="GO:0004803">
    <property type="term" value="F:transposase activity"/>
    <property type="evidence" value="ECO:0007669"/>
    <property type="project" value="InterPro"/>
</dbReference>
<name>A0A1F6T066_9PROT</name>
<dbReference type="GO" id="GO:0006313">
    <property type="term" value="P:DNA transposition"/>
    <property type="evidence" value="ECO:0007669"/>
    <property type="project" value="InterPro"/>
</dbReference>
<sequence>MPRKPRFYLPDIPAHVVQRGNCRQATFFADEDYAAYLNWLHEGARQQGCALHAYALMTNHVHLLVTPQDSEAISRLIQFVGRHYVMYVNHTYAKSGTLWEGRHKGCVISSDDYLLACMRYIELNPVRAGMVASPDDYRWSSYRINAAGGGHDAITPHPLYLALGKDRKTRGDAYRELFRSALDSDRVHAIRATVQTGTPLGNECFKQQIERTLQRQVGQARRGRPEKVAE</sequence>
<dbReference type="AlphaFoldDB" id="A0A1F6T066"/>
<dbReference type="InterPro" id="IPR002686">
    <property type="entry name" value="Transposase_17"/>
</dbReference>
<dbReference type="GO" id="GO:0003677">
    <property type="term" value="F:DNA binding"/>
    <property type="evidence" value="ECO:0007669"/>
    <property type="project" value="InterPro"/>
</dbReference>
<dbReference type="SUPFAM" id="SSF143422">
    <property type="entry name" value="Transposase IS200-like"/>
    <property type="match status" value="1"/>
</dbReference>
<dbReference type="PANTHER" id="PTHR34322">
    <property type="entry name" value="TRANSPOSASE, Y1_TNP DOMAIN-CONTAINING"/>
    <property type="match status" value="1"/>
</dbReference>
<dbReference type="EMBL" id="MFSQ01000121">
    <property type="protein sequence ID" value="OGI38523.1"/>
    <property type="molecule type" value="Genomic_DNA"/>
</dbReference>
<dbReference type="Gene3D" id="3.30.70.1290">
    <property type="entry name" value="Transposase IS200-like"/>
    <property type="match status" value="1"/>
</dbReference>
<evidence type="ECO:0000259" key="1">
    <source>
        <dbReference type="SMART" id="SM01321"/>
    </source>
</evidence>
<dbReference type="InterPro" id="IPR036515">
    <property type="entry name" value="Transposase_17_sf"/>
</dbReference>
<dbReference type="Pfam" id="PF01797">
    <property type="entry name" value="Y1_Tnp"/>
    <property type="match status" value="1"/>
</dbReference>
<proteinExistence type="predicted"/>